<reference evidence="1" key="2">
    <citation type="submission" date="2023-06" db="EMBL/GenBank/DDBJ databases">
        <authorList>
            <consortium name="Lawrence Berkeley National Laboratory"/>
            <person name="Mondo S.J."/>
            <person name="Hensen N."/>
            <person name="Bonometti L."/>
            <person name="Westerberg I."/>
            <person name="Brannstrom I.O."/>
            <person name="Guillou S."/>
            <person name="Cros-Aarteil S."/>
            <person name="Calhoun S."/>
            <person name="Haridas S."/>
            <person name="Kuo A."/>
            <person name="Pangilinan J."/>
            <person name="Riley R."/>
            <person name="Labutti K."/>
            <person name="Andreopoulos B."/>
            <person name="Lipzen A."/>
            <person name="Chen C."/>
            <person name="Yanf M."/>
            <person name="Daum C."/>
            <person name="Ng V."/>
            <person name="Clum A."/>
            <person name="Steindorff A."/>
            <person name="Ohm R."/>
            <person name="Martin F."/>
            <person name="Silar P."/>
            <person name="Natvig D."/>
            <person name="Lalanne C."/>
            <person name="Gautier V."/>
            <person name="Ament-Velasquez S.L."/>
            <person name="Kruys A."/>
            <person name="Hutchinson M.I."/>
            <person name="Powell A.J."/>
            <person name="Barry K."/>
            <person name="Miller A.N."/>
            <person name="Grigoriev I.V."/>
            <person name="Debuchy R."/>
            <person name="Gladieux P."/>
            <person name="Thoren M.H."/>
            <person name="Johannesson H."/>
        </authorList>
    </citation>
    <scope>NUCLEOTIDE SEQUENCE</scope>
    <source>
        <strain evidence="1">CBS 333.67</strain>
    </source>
</reference>
<dbReference type="RefSeq" id="XP_062718626.1">
    <property type="nucleotide sequence ID" value="XM_062863268.1"/>
</dbReference>
<dbReference type="GeneID" id="87882097"/>
<comment type="caution">
    <text evidence="1">The sequence shown here is derived from an EMBL/GenBank/DDBJ whole genome shotgun (WGS) entry which is preliminary data.</text>
</comment>
<dbReference type="AlphaFoldDB" id="A0AAJ0GMV8"/>
<reference evidence="1" key="1">
    <citation type="journal article" date="2023" name="Mol. Phylogenet. Evol.">
        <title>Genome-scale phylogeny and comparative genomics of the fungal order Sordariales.</title>
        <authorList>
            <person name="Hensen N."/>
            <person name="Bonometti L."/>
            <person name="Westerberg I."/>
            <person name="Brannstrom I.O."/>
            <person name="Guillou S."/>
            <person name="Cros-Aarteil S."/>
            <person name="Calhoun S."/>
            <person name="Haridas S."/>
            <person name="Kuo A."/>
            <person name="Mondo S."/>
            <person name="Pangilinan J."/>
            <person name="Riley R."/>
            <person name="LaButti K."/>
            <person name="Andreopoulos B."/>
            <person name="Lipzen A."/>
            <person name="Chen C."/>
            <person name="Yan M."/>
            <person name="Daum C."/>
            <person name="Ng V."/>
            <person name="Clum A."/>
            <person name="Steindorff A."/>
            <person name="Ohm R.A."/>
            <person name="Martin F."/>
            <person name="Silar P."/>
            <person name="Natvig D.O."/>
            <person name="Lalanne C."/>
            <person name="Gautier V."/>
            <person name="Ament-Velasquez S.L."/>
            <person name="Kruys A."/>
            <person name="Hutchinson M.I."/>
            <person name="Powell A.J."/>
            <person name="Barry K."/>
            <person name="Miller A.N."/>
            <person name="Grigoriev I.V."/>
            <person name="Debuchy R."/>
            <person name="Gladieux P."/>
            <person name="Hiltunen Thoren M."/>
            <person name="Johannesson H."/>
        </authorList>
    </citation>
    <scope>NUCLEOTIDE SEQUENCE</scope>
    <source>
        <strain evidence="1">CBS 333.67</strain>
    </source>
</reference>
<protein>
    <submittedName>
        <fullName evidence="1">Uncharacterized protein</fullName>
    </submittedName>
</protein>
<name>A0AAJ0GMV8_9PEZI</name>
<dbReference type="Proteomes" id="UP001273166">
    <property type="component" value="Unassembled WGS sequence"/>
</dbReference>
<accession>A0AAJ0GMV8</accession>
<proteinExistence type="predicted"/>
<organism evidence="1 2">
    <name type="scientific">Chaetomium strumarium</name>
    <dbReference type="NCBI Taxonomy" id="1170767"/>
    <lineage>
        <taxon>Eukaryota</taxon>
        <taxon>Fungi</taxon>
        <taxon>Dikarya</taxon>
        <taxon>Ascomycota</taxon>
        <taxon>Pezizomycotina</taxon>
        <taxon>Sordariomycetes</taxon>
        <taxon>Sordariomycetidae</taxon>
        <taxon>Sordariales</taxon>
        <taxon>Chaetomiaceae</taxon>
        <taxon>Chaetomium</taxon>
    </lineage>
</organism>
<dbReference type="EMBL" id="JAUDZG010000006">
    <property type="protein sequence ID" value="KAK3302846.1"/>
    <property type="molecule type" value="Genomic_DNA"/>
</dbReference>
<evidence type="ECO:0000313" key="1">
    <source>
        <dbReference type="EMBL" id="KAK3302846.1"/>
    </source>
</evidence>
<evidence type="ECO:0000313" key="2">
    <source>
        <dbReference type="Proteomes" id="UP001273166"/>
    </source>
</evidence>
<keyword evidence="2" id="KW-1185">Reference proteome</keyword>
<sequence>MVVSCRHTRRRVEQACQVWRVIKATVSVSWLISSRPFSHPPTKTRSAFSIIQVVVVDVTMPTSREDYSSIVGSDAKQGKDKDIIRPPLGKRRRANTSALATCRTAPKRRICPDRRSSSIPQSSRGPALEEKIVEDAFTSFKEWPLEAVLKRVLVGGEAIFQVEYLLRGTGKLVMSCAYIP</sequence>
<gene>
    <name evidence="1" type="ORF">B0T15DRAFT_257645</name>
</gene>